<proteinExistence type="predicted"/>
<dbReference type="EMBL" id="BAABEP010000011">
    <property type="protein sequence ID" value="GAA3724410.1"/>
    <property type="molecule type" value="Genomic_DNA"/>
</dbReference>
<sequence>MVEVTRHVSPGRNSEEYVRVMAESTVKAVGFLSRSSEMLGSALSTAELHAKARCLIDPRAARVETWEAVVTAMQIGSALFAAAAAPPETTIQARIDHDVRTIPAAGPRGFVSPGNWLTAFWLAIVCRDQTRMTQLCEIPLDLFRASQRNEGWEADEYVFQWIDTLQTYWLRRPGVAEKLLKTIELSHPDTATITPKDLLNHILYQPINLFHRFVTHDTDGYDQALYEALQYHKGYWTSDEERVNNPTGYIALGPLAITCLAHDGEFPLNVTSDYLPHHLIQRSWLGEFPT</sequence>
<dbReference type="Pfam" id="PF15575">
    <property type="entry name" value="Imm49"/>
    <property type="match status" value="1"/>
</dbReference>
<evidence type="ECO:0000313" key="1">
    <source>
        <dbReference type="EMBL" id="GAA3724410.1"/>
    </source>
</evidence>
<accession>A0ABP7EU44</accession>
<name>A0ABP7EU44_9ACTN</name>
<dbReference type="RefSeq" id="WP_345644860.1">
    <property type="nucleotide sequence ID" value="NZ_BAABEP010000011.1"/>
</dbReference>
<organism evidence="1 2">
    <name type="scientific">Streptomyces tremellae</name>
    <dbReference type="NCBI Taxonomy" id="1124239"/>
    <lineage>
        <taxon>Bacteria</taxon>
        <taxon>Bacillati</taxon>
        <taxon>Actinomycetota</taxon>
        <taxon>Actinomycetes</taxon>
        <taxon>Kitasatosporales</taxon>
        <taxon>Streptomycetaceae</taxon>
        <taxon>Streptomyces</taxon>
    </lineage>
</organism>
<protein>
    <submittedName>
        <fullName evidence="1">Uncharacterized protein</fullName>
    </submittedName>
</protein>
<reference evidence="2" key="1">
    <citation type="journal article" date="2019" name="Int. J. Syst. Evol. Microbiol.">
        <title>The Global Catalogue of Microorganisms (GCM) 10K type strain sequencing project: providing services to taxonomists for standard genome sequencing and annotation.</title>
        <authorList>
            <consortium name="The Broad Institute Genomics Platform"/>
            <consortium name="The Broad Institute Genome Sequencing Center for Infectious Disease"/>
            <person name="Wu L."/>
            <person name="Ma J."/>
        </authorList>
    </citation>
    <scope>NUCLEOTIDE SEQUENCE [LARGE SCALE GENOMIC DNA]</scope>
    <source>
        <strain evidence="2">JCM 30846</strain>
    </source>
</reference>
<evidence type="ECO:0000313" key="2">
    <source>
        <dbReference type="Proteomes" id="UP001499884"/>
    </source>
</evidence>
<dbReference type="InterPro" id="IPR029074">
    <property type="entry name" value="Imm49"/>
</dbReference>
<keyword evidence="2" id="KW-1185">Reference proteome</keyword>
<comment type="caution">
    <text evidence="1">The sequence shown here is derived from an EMBL/GenBank/DDBJ whole genome shotgun (WGS) entry which is preliminary data.</text>
</comment>
<dbReference type="Proteomes" id="UP001499884">
    <property type="component" value="Unassembled WGS sequence"/>
</dbReference>
<gene>
    <name evidence="1" type="ORF">GCM10023082_23090</name>
</gene>